<feature type="domain" description="CheW-like" evidence="1">
    <location>
        <begin position="19"/>
        <end position="165"/>
    </location>
</feature>
<accession>A0A318QNL2</accession>
<name>A0A318QNL2_9PROT</name>
<dbReference type="OrthoDB" id="7281509at2"/>
<dbReference type="AlphaFoldDB" id="A0A318QNL2"/>
<dbReference type="SUPFAM" id="SSF50341">
    <property type="entry name" value="CheW-like"/>
    <property type="match status" value="1"/>
</dbReference>
<protein>
    <submittedName>
        <fullName evidence="2">Chemotaxis protein CheW</fullName>
    </submittedName>
</protein>
<dbReference type="InterPro" id="IPR002545">
    <property type="entry name" value="CheW-lke_dom"/>
</dbReference>
<sequence>MDHASPQQAAARGAARPDAPPVMVFRVGERQYGLPAGLVVRECMPVPALRTPMVVVAHVSGWFHLGAEMVAVLDLGVLLGVRAQAVRAPLDLLYRPLLLCNQPGGGCVALLVDAALDVMRPQKGSPAMVDAGTGEAEGAGQELELGDGSIAFMLRMTDILDDDERMRLDSLLERTRARAALWAQTDPDATTAMDGAP</sequence>
<reference evidence="2 3" key="1">
    <citation type="submission" date="2017-07" db="EMBL/GenBank/DDBJ databases">
        <title>A draft genome sequence of Komagataeibacter sucrofermentans LMG 18788.</title>
        <authorList>
            <person name="Skraban J."/>
            <person name="Cleenwerck I."/>
            <person name="Vandamme P."/>
            <person name="Trcek J."/>
        </authorList>
    </citation>
    <scope>NUCLEOTIDE SEQUENCE [LARGE SCALE GENOMIC DNA]</scope>
    <source>
        <strain evidence="2 3">LMG 18788</strain>
    </source>
</reference>
<proteinExistence type="predicted"/>
<organism evidence="2 3">
    <name type="scientific">Komagataeibacter sucrofermentans</name>
    <dbReference type="NCBI Taxonomy" id="1053551"/>
    <lineage>
        <taxon>Bacteria</taxon>
        <taxon>Pseudomonadati</taxon>
        <taxon>Pseudomonadota</taxon>
        <taxon>Alphaproteobacteria</taxon>
        <taxon>Acetobacterales</taxon>
        <taxon>Acetobacteraceae</taxon>
        <taxon>Komagataeibacter</taxon>
    </lineage>
</organism>
<dbReference type="Pfam" id="PF01584">
    <property type="entry name" value="CheW"/>
    <property type="match status" value="1"/>
</dbReference>
<dbReference type="RefSeq" id="WP_110568903.1">
    <property type="nucleotide sequence ID" value="NZ_CP137147.1"/>
</dbReference>
<dbReference type="InterPro" id="IPR036061">
    <property type="entry name" value="CheW-like_dom_sf"/>
</dbReference>
<dbReference type="GO" id="GO:0007165">
    <property type="term" value="P:signal transduction"/>
    <property type="evidence" value="ECO:0007669"/>
    <property type="project" value="InterPro"/>
</dbReference>
<comment type="caution">
    <text evidence="2">The sequence shown here is derived from an EMBL/GenBank/DDBJ whole genome shotgun (WGS) entry which is preliminary data.</text>
</comment>
<keyword evidence="3" id="KW-1185">Reference proteome</keyword>
<dbReference type="GO" id="GO:0006935">
    <property type="term" value="P:chemotaxis"/>
    <property type="evidence" value="ECO:0007669"/>
    <property type="project" value="InterPro"/>
</dbReference>
<dbReference type="EMBL" id="NKUA01000007">
    <property type="protein sequence ID" value="PYD79524.1"/>
    <property type="molecule type" value="Genomic_DNA"/>
</dbReference>
<evidence type="ECO:0000313" key="3">
    <source>
        <dbReference type="Proteomes" id="UP000247814"/>
    </source>
</evidence>
<dbReference type="PROSITE" id="PS50851">
    <property type="entry name" value="CHEW"/>
    <property type="match status" value="1"/>
</dbReference>
<gene>
    <name evidence="2" type="ORF">CFR77_07300</name>
</gene>
<dbReference type="Proteomes" id="UP000247814">
    <property type="component" value="Unassembled WGS sequence"/>
</dbReference>
<evidence type="ECO:0000259" key="1">
    <source>
        <dbReference type="PROSITE" id="PS50851"/>
    </source>
</evidence>
<evidence type="ECO:0000313" key="2">
    <source>
        <dbReference type="EMBL" id="PYD79524.1"/>
    </source>
</evidence>